<dbReference type="AlphaFoldDB" id="A0A512E0J3"/>
<accession>A0A512E0J3</accession>
<dbReference type="InterPro" id="IPR043803">
    <property type="entry name" value="DUF5872"/>
</dbReference>
<dbReference type="Pfam" id="PF19197">
    <property type="entry name" value="DUF5872"/>
    <property type="match status" value="1"/>
</dbReference>
<sequence>MAGTASRTDPKLWETVKAEVTAGEKGGHAGQWSARKAQFAVQEYKRRGGGYEGGKKKDNSLKQWTDEDWGTKSGKKSTETGERYLPKEARKSLSKQEYQRTTAKKRKDTEKGKQFSSQPEDVAKKTAKHRATG</sequence>
<reference evidence="3 4" key="1">
    <citation type="submission" date="2019-07" db="EMBL/GenBank/DDBJ databases">
        <title>Whole genome shotgun sequence of Skermanella aerolata NBRC 106429.</title>
        <authorList>
            <person name="Hosoyama A."/>
            <person name="Uohara A."/>
            <person name="Ohji S."/>
            <person name="Ichikawa N."/>
        </authorList>
    </citation>
    <scope>NUCLEOTIDE SEQUENCE [LARGE SCALE GENOMIC DNA]</scope>
    <source>
        <strain evidence="3 4">NBRC 106429</strain>
    </source>
</reference>
<gene>
    <name evidence="3" type="ORF">SAE02_64040</name>
</gene>
<evidence type="ECO:0000313" key="4">
    <source>
        <dbReference type="Proteomes" id="UP000321523"/>
    </source>
</evidence>
<feature type="region of interest" description="Disordered" evidence="1">
    <location>
        <begin position="46"/>
        <end position="133"/>
    </location>
</feature>
<dbReference type="RefSeq" id="WP_044437175.1">
    <property type="nucleotide sequence ID" value="NZ_BJYZ01000038.1"/>
</dbReference>
<evidence type="ECO:0000259" key="2">
    <source>
        <dbReference type="Pfam" id="PF19197"/>
    </source>
</evidence>
<feature type="domain" description="DUF5872" evidence="2">
    <location>
        <begin position="8"/>
        <end position="78"/>
    </location>
</feature>
<feature type="compositionally biased region" description="Basic and acidic residues" evidence="1">
    <location>
        <begin position="76"/>
        <end position="91"/>
    </location>
</feature>
<evidence type="ECO:0000313" key="3">
    <source>
        <dbReference type="EMBL" id="GEO42256.1"/>
    </source>
</evidence>
<comment type="caution">
    <text evidence="3">The sequence shown here is derived from an EMBL/GenBank/DDBJ whole genome shotgun (WGS) entry which is preliminary data.</text>
</comment>
<organism evidence="3 4">
    <name type="scientific">Skermanella aerolata</name>
    <dbReference type="NCBI Taxonomy" id="393310"/>
    <lineage>
        <taxon>Bacteria</taxon>
        <taxon>Pseudomonadati</taxon>
        <taxon>Pseudomonadota</taxon>
        <taxon>Alphaproteobacteria</taxon>
        <taxon>Rhodospirillales</taxon>
        <taxon>Azospirillaceae</taxon>
        <taxon>Skermanella</taxon>
    </lineage>
</organism>
<keyword evidence="4" id="KW-1185">Reference proteome</keyword>
<evidence type="ECO:0000256" key="1">
    <source>
        <dbReference type="SAM" id="MobiDB-lite"/>
    </source>
</evidence>
<name>A0A512E0J3_9PROT</name>
<protein>
    <recommendedName>
        <fullName evidence="2">DUF5872 domain-containing protein</fullName>
    </recommendedName>
</protein>
<proteinExistence type="predicted"/>
<dbReference type="Proteomes" id="UP000321523">
    <property type="component" value="Unassembled WGS sequence"/>
</dbReference>
<dbReference type="EMBL" id="BJYZ01000038">
    <property type="protein sequence ID" value="GEO42256.1"/>
    <property type="molecule type" value="Genomic_DNA"/>
</dbReference>